<dbReference type="GO" id="GO:0005886">
    <property type="term" value="C:plasma membrane"/>
    <property type="evidence" value="ECO:0007669"/>
    <property type="project" value="UniProtKB-SubCell"/>
</dbReference>
<dbReference type="GO" id="GO:0016887">
    <property type="term" value="F:ATP hydrolysis activity"/>
    <property type="evidence" value="ECO:0007669"/>
    <property type="project" value="InterPro"/>
</dbReference>
<name>K6WX89_9MICO</name>
<feature type="transmembrane region" description="Helical" evidence="8">
    <location>
        <begin position="177"/>
        <end position="196"/>
    </location>
</feature>
<evidence type="ECO:0000313" key="11">
    <source>
        <dbReference type="EMBL" id="GAB96707.1"/>
    </source>
</evidence>
<feature type="domain" description="ABC transporter" evidence="9">
    <location>
        <begin position="391"/>
        <end position="595"/>
    </location>
</feature>
<proteinExistence type="predicted"/>
<dbReference type="STRING" id="1184609.KILIM_045_00380"/>
<feature type="transmembrane region" description="Helical" evidence="8">
    <location>
        <begin position="150"/>
        <end position="171"/>
    </location>
</feature>
<dbReference type="InterPro" id="IPR036640">
    <property type="entry name" value="ABC1_TM_sf"/>
</dbReference>
<gene>
    <name evidence="11" type="primary">cydC</name>
    <name evidence="11" type="ORF">KILIM_045_00380</name>
</gene>
<dbReference type="PROSITE" id="PS50929">
    <property type="entry name" value="ABC_TM1F"/>
    <property type="match status" value="1"/>
</dbReference>
<reference evidence="11 12" key="1">
    <citation type="submission" date="2012-08" db="EMBL/GenBank/DDBJ databases">
        <title>Whole genome shotgun sequence of Kineosphaera limosa NBRC 100340.</title>
        <authorList>
            <person name="Yoshida I."/>
            <person name="Isaki S."/>
            <person name="Hosoyama A."/>
            <person name="Tsuchikane K."/>
            <person name="Katsumata H."/>
            <person name="Ando Y."/>
            <person name="Ohji S."/>
            <person name="Hamada M."/>
            <person name="Tamura T."/>
            <person name="Yamazoe A."/>
            <person name="Yamazaki S."/>
            <person name="Fujita N."/>
        </authorList>
    </citation>
    <scope>NUCLEOTIDE SEQUENCE [LARGE SCALE GENOMIC DNA]</scope>
    <source>
        <strain evidence="11 12">NBRC 100340</strain>
    </source>
</reference>
<keyword evidence="2 8" id="KW-0812">Transmembrane</keyword>
<dbReference type="GO" id="GO:0005524">
    <property type="term" value="F:ATP binding"/>
    <property type="evidence" value="ECO:0007669"/>
    <property type="project" value="UniProtKB-KW"/>
</dbReference>
<dbReference type="PANTHER" id="PTHR24221">
    <property type="entry name" value="ATP-BINDING CASSETTE SUB-FAMILY B"/>
    <property type="match status" value="1"/>
</dbReference>
<feature type="transmembrane region" description="Helical" evidence="8">
    <location>
        <begin position="289"/>
        <end position="316"/>
    </location>
</feature>
<feature type="domain" description="ABC transmembrane type-1" evidence="10">
    <location>
        <begin position="37"/>
        <end position="296"/>
    </location>
</feature>
<dbReference type="GO" id="GO:0045454">
    <property type="term" value="P:cell redox homeostasis"/>
    <property type="evidence" value="ECO:0007669"/>
    <property type="project" value="InterPro"/>
</dbReference>
<dbReference type="Gene3D" id="3.40.50.300">
    <property type="entry name" value="P-loop containing nucleotide triphosphate hydrolases"/>
    <property type="match status" value="1"/>
</dbReference>
<evidence type="ECO:0000256" key="1">
    <source>
        <dbReference type="ARBA" id="ARBA00004651"/>
    </source>
</evidence>
<feature type="compositionally biased region" description="Acidic residues" evidence="7">
    <location>
        <begin position="366"/>
        <end position="376"/>
    </location>
</feature>
<evidence type="ECO:0000259" key="9">
    <source>
        <dbReference type="PROSITE" id="PS50893"/>
    </source>
</evidence>
<dbReference type="SMART" id="SM00382">
    <property type="entry name" value="AAA"/>
    <property type="match status" value="1"/>
</dbReference>
<dbReference type="SUPFAM" id="SSF52540">
    <property type="entry name" value="P-loop containing nucleoside triphosphate hydrolases"/>
    <property type="match status" value="1"/>
</dbReference>
<dbReference type="InterPro" id="IPR017871">
    <property type="entry name" value="ABC_transporter-like_CS"/>
</dbReference>
<dbReference type="Gene3D" id="1.20.1560.10">
    <property type="entry name" value="ABC transporter type 1, transmembrane domain"/>
    <property type="match status" value="1"/>
</dbReference>
<dbReference type="GO" id="GO:0034775">
    <property type="term" value="P:glutathione transmembrane transport"/>
    <property type="evidence" value="ECO:0007669"/>
    <property type="project" value="InterPro"/>
</dbReference>
<dbReference type="AlphaFoldDB" id="K6WX89"/>
<dbReference type="InterPro" id="IPR003439">
    <property type="entry name" value="ABC_transporter-like_ATP-bd"/>
</dbReference>
<dbReference type="InterPro" id="IPR027417">
    <property type="entry name" value="P-loop_NTPase"/>
</dbReference>
<dbReference type="NCBIfam" id="TIGR02868">
    <property type="entry name" value="CydC"/>
    <property type="match status" value="1"/>
</dbReference>
<protein>
    <submittedName>
        <fullName evidence="11">ABC transporter permease/ATP-binding protein CydC</fullName>
    </submittedName>
</protein>
<dbReference type="GO" id="GO:0034040">
    <property type="term" value="F:ATPase-coupled lipid transmembrane transporter activity"/>
    <property type="evidence" value="ECO:0007669"/>
    <property type="project" value="TreeGrafter"/>
</dbReference>
<dbReference type="OrthoDB" id="3237158at2"/>
<organism evidence="11 12">
    <name type="scientific">Kineosphaera limosa NBRC 100340</name>
    <dbReference type="NCBI Taxonomy" id="1184609"/>
    <lineage>
        <taxon>Bacteria</taxon>
        <taxon>Bacillati</taxon>
        <taxon>Actinomycetota</taxon>
        <taxon>Actinomycetes</taxon>
        <taxon>Micrococcales</taxon>
        <taxon>Dermatophilaceae</taxon>
        <taxon>Kineosphaera</taxon>
    </lineage>
</organism>
<comment type="caution">
    <text evidence="11">The sequence shown here is derived from an EMBL/GenBank/DDBJ whole genome shotgun (WGS) entry which is preliminary data.</text>
</comment>
<evidence type="ECO:0000256" key="4">
    <source>
        <dbReference type="ARBA" id="ARBA00022840"/>
    </source>
</evidence>
<evidence type="ECO:0000256" key="3">
    <source>
        <dbReference type="ARBA" id="ARBA00022741"/>
    </source>
</evidence>
<evidence type="ECO:0000256" key="2">
    <source>
        <dbReference type="ARBA" id="ARBA00022692"/>
    </source>
</evidence>
<evidence type="ECO:0000256" key="8">
    <source>
        <dbReference type="SAM" id="Phobius"/>
    </source>
</evidence>
<dbReference type="eggNOG" id="COG4987">
    <property type="taxonomic scope" value="Bacteria"/>
</dbReference>
<dbReference type="InterPro" id="IPR011527">
    <property type="entry name" value="ABC1_TM_dom"/>
</dbReference>
<evidence type="ECO:0000313" key="12">
    <source>
        <dbReference type="Proteomes" id="UP000008366"/>
    </source>
</evidence>
<evidence type="ECO:0000259" key="10">
    <source>
        <dbReference type="PROSITE" id="PS50929"/>
    </source>
</evidence>
<dbReference type="Pfam" id="PF00005">
    <property type="entry name" value="ABC_tran"/>
    <property type="match status" value="1"/>
</dbReference>
<keyword evidence="3" id="KW-0547">Nucleotide-binding</keyword>
<dbReference type="InterPro" id="IPR014223">
    <property type="entry name" value="ABC_CydC/D"/>
</dbReference>
<feature type="transmembrane region" description="Helical" evidence="8">
    <location>
        <begin position="257"/>
        <end position="283"/>
    </location>
</feature>
<evidence type="ECO:0000256" key="6">
    <source>
        <dbReference type="ARBA" id="ARBA00023136"/>
    </source>
</evidence>
<dbReference type="Proteomes" id="UP000008366">
    <property type="component" value="Unassembled WGS sequence"/>
</dbReference>
<accession>K6WX89</accession>
<feature type="transmembrane region" description="Helical" evidence="8">
    <location>
        <begin position="69"/>
        <end position="89"/>
    </location>
</feature>
<feature type="region of interest" description="Disordered" evidence="7">
    <location>
        <begin position="359"/>
        <end position="388"/>
    </location>
</feature>
<feature type="transmembrane region" description="Helical" evidence="8">
    <location>
        <begin position="40"/>
        <end position="63"/>
    </location>
</feature>
<dbReference type="EMBL" id="BAHD01000045">
    <property type="protein sequence ID" value="GAB96707.1"/>
    <property type="molecule type" value="Genomic_DNA"/>
</dbReference>
<evidence type="ECO:0000256" key="7">
    <source>
        <dbReference type="SAM" id="MobiDB-lite"/>
    </source>
</evidence>
<keyword evidence="12" id="KW-1185">Reference proteome</keyword>
<sequence length="598" mass="61489">MTAAAAPNTTPGGPADQALPSPAEIARWNALVPGVRGASLLGTFALLSGVALTATSGWLIVAASFQPQILTLLAAIVLVRAFGMARPALRYAERLRSHDAALGYLARQREAVYRALIPLTPARLGRRGRADVLAGVVDDLDDLAFAQVRVIVPLVSMVGAGLLAALLVSLVLVPAALIVLALVLACLLVGVLGWWLEARAQARIVAARAQVTRWSTLVATRPRDIAAVGGASFVLARLAQAQQQLTRALAAQGRGRAVGVALTPLLTIAATAAVCFVVAPWVADGMPTPIAAMIVLVPVALADVVGVVPDAVGALARAQAASRRLHTLLEQEPAVAQAAQAPVDAAEVDPAPRAITMADTQSENDNAGESESESESAGDIGTDAPGSGVAVDLHDVTARWAAQRPALAAVDLTLRPGEAVTITGANGSGKSTLLAVLARQLDPDSGRYDLAGSDALAQPLEHTRAQIAVVDDEVHIFASTLRENLRLAAPAATDEQIVAAIGTAGLAQWLGGLPDGLDTPLGATRQGVSGGERARLGIARAVLSGRPLVLLDEPVAHLDHPTAQAVLADLARAASGRSLALVSHREETLPGARELRLR</sequence>
<evidence type="ECO:0000256" key="5">
    <source>
        <dbReference type="ARBA" id="ARBA00022989"/>
    </source>
</evidence>
<dbReference type="PANTHER" id="PTHR24221:SF654">
    <property type="entry name" value="ATP-BINDING CASSETTE SUB-FAMILY B MEMBER 6"/>
    <property type="match status" value="1"/>
</dbReference>
<keyword evidence="6 8" id="KW-0472">Membrane</keyword>
<comment type="subcellular location">
    <subcellularLocation>
        <location evidence="1">Cell membrane</location>
        <topology evidence="1">Multi-pass membrane protein</topology>
    </subcellularLocation>
</comment>
<keyword evidence="4 11" id="KW-0067">ATP-binding</keyword>
<dbReference type="SUPFAM" id="SSF90123">
    <property type="entry name" value="ABC transporter transmembrane region"/>
    <property type="match status" value="1"/>
</dbReference>
<dbReference type="PROSITE" id="PS00211">
    <property type="entry name" value="ABC_TRANSPORTER_1"/>
    <property type="match status" value="1"/>
</dbReference>
<dbReference type="InterPro" id="IPR003593">
    <property type="entry name" value="AAA+_ATPase"/>
</dbReference>
<keyword evidence="5 8" id="KW-1133">Transmembrane helix</keyword>
<dbReference type="InterPro" id="IPR039421">
    <property type="entry name" value="Type_1_exporter"/>
</dbReference>
<dbReference type="PROSITE" id="PS50893">
    <property type="entry name" value="ABC_TRANSPORTER_2"/>
    <property type="match status" value="1"/>
</dbReference>
<dbReference type="RefSeq" id="WP_006593239.1">
    <property type="nucleotide sequence ID" value="NZ_BAHD01000045.1"/>
</dbReference>
<dbReference type="GO" id="GO:0140359">
    <property type="term" value="F:ABC-type transporter activity"/>
    <property type="evidence" value="ECO:0007669"/>
    <property type="project" value="InterPro"/>
</dbReference>